<evidence type="ECO:0000313" key="2">
    <source>
        <dbReference type="Proteomes" id="UP000831485"/>
    </source>
</evidence>
<evidence type="ECO:0000313" key="1">
    <source>
        <dbReference type="EMBL" id="UPU34783.1"/>
    </source>
</evidence>
<keyword evidence="2" id="KW-1185">Reference proteome</keyword>
<sequence length="161" mass="18577">MGFQAAERGASPDVASSELFMRGEMEIFDIRWQQRLANYKKALSQLTKFVAKGELNELEEQGLIKAFEYTYELGWNVIKDFLASRGSNSIYGSRDAIREAFSTGLIVDGDGWMEMYADRNRTSHTYNEETADEIMRNILARYYPLFIALREKMESLVEEGR</sequence>
<dbReference type="Pfam" id="PF08780">
    <property type="entry name" value="NTase_sub_bind"/>
    <property type="match status" value="1"/>
</dbReference>
<dbReference type="Gene3D" id="1.20.120.330">
    <property type="entry name" value="Nucleotidyltransferases domain 2"/>
    <property type="match status" value="1"/>
</dbReference>
<gene>
    <name evidence="1" type="ORF">M1B72_15175</name>
</gene>
<organism evidence="1 2">
    <name type="scientific">Geomonas paludis</name>
    <dbReference type="NCBI Taxonomy" id="2740185"/>
    <lineage>
        <taxon>Bacteria</taxon>
        <taxon>Pseudomonadati</taxon>
        <taxon>Thermodesulfobacteriota</taxon>
        <taxon>Desulfuromonadia</taxon>
        <taxon>Geobacterales</taxon>
        <taxon>Geobacteraceae</taxon>
        <taxon>Geomonas</taxon>
    </lineage>
</organism>
<dbReference type="SUPFAM" id="SSF81593">
    <property type="entry name" value="Nucleotidyltransferase substrate binding subunit/domain"/>
    <property type="match status" value="1"/>
</dbReference>
<proteinExistence type="predicted"/>
<protein>
    <submittedName>
        <fullName evidence="1">Nucleotidyltransferase substrate binding protein</fullName>
    </submittedName>
</protein>
<dbReference type="Proteomes" id="UP000831485">
    <property type="component" value="Chromosome"/>
</dbReference>
<accession>A0ABY4LDE4</accession>
<dbReference type="NCBIfam" id="TIGR01987">
    <property type="entry name" value="HI0074"/>
    <property type="match status" value="1"/>
</dbReference>
<reference evidence="1" key="1">
    <citation type="submission" date="2022-04" db="EMBL/GenBank/DDBJ databases">
        <authorList>
            <person name="Liu G."/>
        </authorList>
    </citation>
    <scope>NUCLEOTIDE SEQUENCE</scope>
    <source>
        <strain evidence="1">RG22</strain>
    </source>
</reference>
<dbReference type="EMBL" id="CP096574">
    <property type="protein sequence ID" value="UPU34783.1"/>
    <property type="molecule type" value="Genomic_DNA"/>
</dbReference>
<dbReference type="RefSeq" id="WP_248646474.1">
    <property type="nucleotide sequence ID" value="NZ_CP096574.1"/>
</dbReference>
<name>A0ABY4LDE4_9BACT</name>
<dbReference type="InterPro" id="IPR010235">
    <property type="entry name" value="HepT"/>
</dbReference>